<evidence type="ECO:0000256" key="3">
    <source>
        <dbReference type="ARBA" id="ARBA00023002"/>
    </source>
</evidence>
<dbReference type="InterPro" id="IPR013785">
    <property type="entry name" value="Aldolase_TIM"/>
</dbReference>
<protein>
    <submittedName>
        <fullName evidence="4">Enoyl-[acyl-carrier protein] reductase II</fullName>
    </submittedName>
</protein>
<evidence type="ECO:0000256" key="2">
    <source>
        <dbReference type="ARBA" id="ARBA00022643"/>
    </source>
</evidence>
<dbReference type="EMBL" id="SLWL01000019">
    <property type="protein sequence ID" value="TCO09041.1"/>
    <property type="molecule type" value="Genomic_DNA"/>
</dbReference>
<accession>A0A4R2GKI4</accession>
<evidence type="ECO:0000313" key="5">
    <source>
        <dbReference type="Proteomes" id="UP000294881"/>
    </source>
</evidence>
<comment type="caution">
    <text evidence="4">The sequence shown here is derived from an EMBL/GenBank/DDBJ whole genome shotgun (WGS) entry which is preliminary data.</text>
</comment>
<name>A0A4R2GKI4_9HYPH</name>
<dbReference type="PANTHER" id="PTHR32332:SF20">
    <property type="entry name" value="2-NITROPROPANE DIOXYGENASE-LIKE PROTEIN"/>
    <property type="match status" value="1"/>
</dbReference>
<proteinExistence type="predicted"/>
<keyword evidence="3" id="KW-0560">Oxidoreductase</keyword>
<keyword evidence="2" id="KW-0288">FMN</keyword>
<reference evidence="4 5" key="1">
    <citation type="submission" date="2019-03" db="EMBL/GenBank/DDBJ databases">
        <title>Genomic Encyclopedia of Type Strains, Phase IV (KMG-IV): sequencing the most valuable type-strain genomes for metagenomic binning, comparative biology and taxonomic classification.</title>
        <authorList>
            <person name="Goeker M."/>
        </authorList>
    </citation>
    <scope>NUCLEOTIDE SEQUENCE [LARGE SCALE GENOMIC DNA]</scope>
    <source>
        <strain evidence="4 5">DSM 22958</strain>
    </source>
</reference>
<dbReference type="Gene3D" id="3.20.20.70">
    <property type="entry name" value="Aldolase class I"/>
    <property type="match status" value="1"/>
</dbReference>
<keyword evidence="5" id="KW-1185">Reference proteome</keyword>
<dbReference type="RefSeq" id="WP_132010414.1">
    <property type="nucleotide sequence ID" value="NZ_JBHUNN010000002.1"/>
</dbReference>
<dbReference type="Proteomes" id="UP000294881">
    <property type="component" value="Unassembled WGS sequence"/>
</dbReference>
<dbReference type="GO" id="GO:0018580">
    <property type="term" value="F:nitronate monooxygenase activity"/>
    <property type="evidence" value="ECO:0007669"/>
    <property type="project" value="InterPro"/>
</dbReference>
<keyword evidence="1" id="KW-0285">Flavoprotein</keyword>
<dbReference type="PANTHER" id="PTHR32332">
    <property type="entry name" value="2-NITROPROPANE DIOXYGENASE"/>
    <property type="match status" value="1"/>
</dbReference>
<dbReference type="SUPFAM" id="SSF51412">
    <property type="entry name" value="Inosine monophosphate dehydrogenase (IMPDH)"/>
    <property type="match status" value="1"/>
</dbReference>
<gene>
    <name evidence="4" type="ORF">EV666_11936</name>
</gene>
<evidence type="ECO:0000313" key="4">
    <source>
        <dbReference type="EMBL" id="TCO09041.1"/>
    </source>
</evidence>
<sequence length="317" mass="33783">MFEGNRVVAHTRARFPIFQSPMTWIARAPLVSAVSAAGGFGLLESTSRDLAMTTREFTAIRAATNAPFGVNLPVRYLKEDPAEERAIIDWLLQQKIHFVTTSAGDPGRYVRILKDAGVVVYHATATLYGARKAVDAGVDGLIVEGAEAAGVRNPEEVHSFALLQAVREAVDVPLVAAGGVVDGRGMAAAFALGAEGVTMGTRFVASVESPVHENYKRAIVAAPSAGTALIDNPPGARMRGLKTPYAEAVLKGEREQLPYKDIIDRLYVNGDVDGTSGAAGESSGLIREIKTAQQIIDDTISSFWSQIDRLAALRPRA</sequence>
<dbReference type="Pfam" id="PF03060">
    <property type="entry name" value="NMO"/>
    <property type="match status" value="1"/>
</dbReference>
<dbReference type="CDD" id="cd04730">
    <property type="entry name" value="NPD_like"/>
    <property type="match status" value="1"/>
</dbReference>
<dbReference type="AlphaFoldDB" id="A0A4R2GKI4"/>
<dbReference type="OrthoDB" id="9778912at2"/>
<evidence type="ECO:0000256" key="1">
    <source>
        <dbReference type="ARBA" id="ARBA00022630"/>
    </source>
</evidence>
<dbReference type="InterPro" id="IPR004136">
    <property type="entry name" value="NMO"/>
</dbReference>
<organism evidence="4 5">
    <name type="scientific">Camelimonas lactis</name>
    <dbReference type="NCBI Taxonomy" id="659006"/>
    <lineage>
        <taxon>Bacteria</taxon>
        <taxon>Pseudomonadati</taxon>
        <taxon>Pseudomonadota</taxon>
        <taxon>Alphaproteobacteria</taxon>
        <taxon>Hyphomicrobiales</taxon>
        <taxon>Chelatococcaceae</taxon>
        <taxon>Camelimonas</taxon>
    </lineage>
</organism>